<keyword evidence="5 6" id="KW-0482">Metalloprotease</keyword>
<evidence type="ECO:0000256" key="6">
    <source>
        <dbReference type="RuleBase" id="RU003983"/>
    </source>
</evidence>
<dbReference type="EMBL" id="UGGZ01000001">
    <property type="protein sequence ID" value="STO39011.1"/>
    <property type="molecule type" value="Genomic_DNA"/>
</dbReference>
<dbReference type="CDD" id="cd07331">
    <property type="entry name" value="M48C_Oma1_like"/>
    <property type="match status" value="1"/>
</dbReference>
<dbReference type="GO" id="GO:0046872">
    <property type="term" value="F:metal ion binding"/>
    <property type="evidence" value="ECO:0007669"/>
    <property type="project" value="UniProtKB-KW"/>
</dbReference>
<dbReference type="AlphaFoldDB" id="A0A377H939"/>
<evidence type="ECO:0000313" key="9">
    <source>
        <dbReference type="Proteomes" id="UP000254232"/>
    </source>
</evidence>
<dbReference type="Gene3D" id="3.30.2010.10">
    <property type="entry name" value="Metalloproteases ('zincins'), catalytic domain"/>
    <property type="match status" value="1"/>
</dbReference>
<evidence type="ECO:0000256" key="2">
    <source>
        <dbReference type="ARBA" id="ARBA00022723"/>
    </source>
</evidence>
<dbReference type="EC" id="3.4.24.-" evidence="8"/>
<dbReference type="Proteomes" id="UP000254232">
    <property type="component" value="Unassembled WGS sequence"/>
</dbReference>
<evidence type="ECO:0000256" key="4">
    <source>
        <dbReference type="ARBA" id="ARBA00022833"/>
    </source>
</evidence>
<keyword evidence="1 6" id="KW-0645">Protease</keyword>
<dbReference type="PANTHER" id="PTHR22726:SF1">
    <property type="entry name" value="METALLOENDOPEPTIDASE OMA1, MITOCHONDRIAL"/>
    <property type="match status" value="1"/>
</dbReference>
<evidence type="ECO:0000256" key="5">
    <source>
        <dbReference type="ARBA" id="ARBA00023049"/>
    </source>
</evidence>
<evidence type="ECO:0000259" key="7">
    <source>
        <dbReference type="Pfam" id="PF01435"/>
    </source>
</evidence>
<dbReference type="PANTHER" id="PTHR22726">
    <property type="entry name" value="METALLOENDOPEPTIDASE OMA1"/>
    <property type="match status" value="1"/>
</dbReference>
<keyword evidence="3 6" id="KW-0378">Hydrolase</keyword>
<dbReference type="GO" id="GO:0051603">
    <property type="term" value="P:proteolysis involved in protein catabolic process"/>
    <property type="evidence" value="ECO:0007669"/>
    <property type="project" value="TreeGrafter"/>
</dbReference>
<proteinExistence type="inferred from homology"/>
<evidence type="ECO:0000313" key="8">
    <source>
        <dbReference type="EMBL" id="STO39011.1"/>
    </source>
</evidence>
<dbReference type="Pfam" id="PF01435">
    <property type="entry name" value="Peptidase_M48"/>
    <property type="match status" value="1"/>
</dbReference>
<name>A0A377H939_9PAST</name>
<dbReference type="InterPro" id="IPR051156">
    <property type="entry name" value="Mito/Outer_Membr_Metalloprot"/>
</dbReference>
<reference evidence="8 9" key="1">
    <citation type="submission" date="2018-06" db="EMBL/GenBank/DDBJ databases">
        <authorList>
            <consortium name="Pathogen Informatics"/>
            <person name="Doyle S."/>
        </authorList>
    </citation>
    <scope>NUCLEOTIDE SEQUENCE [LARGE SCALE GENOMIC DNA]</scope>
    <source>
        <strain evidence="8 9">NCTC11413</strain>
    </source>
</reference>
<keyword evidence="2" id="KW-0479">Metal-binding</keyword>
<organism evidence="8 9">
    <name type="scientific">Gallibacterium anatis</name>
    <dbReference type="NCBI Taxonomy" id="750"/>
    <lineage>
        <taxon>Bacteria</taxon>
        <taxon>Pseudomonadati</taxon>
        <taxon>Pseudomonadota</taxon>
        <taxon>Gammaproteobacteria</taxon>
        <taxon>Pasteurellales</taxon>
        <taxon>Pasteurellaceae</taxon>
        <taxon>Gallibacterium</taxon>
    </lineage>
</organism>
<evidence type="ECO:0000256" key="3">
    <source>
        <dbReference type="ARBA" id="ARBA00022801"/>
    </source>
</evidence>
<comment type="cofactor">
    <cofactor evidence="6">
        <name>Zn(2+)</name>
        <dbReference type="ChEBI" id="CHEBI:29105"/>
    </cofactor>
    <text evidence="6">Binds 1 zinc ion per subunit.</text>
</comment>
<accession>A0A377H939</accession>
<dbReference type="InterPro" id="IPR001915">
    <property type="entry name" value="Peptidase_M48"/>
</dbReference>
<protein>
    <submittedName>
        <fullName evidence="8">Uncharacterized metalloprotease yggG</fullName>
        <ecNumber evidence="8">3.4.24.-</ecNumber>
    </submittedName>
</protein>
<sequence length="271" mass="29346">MIVSILPREQGKKMMLSTISKRILSSCFILFLVASCADTRTMNQSAANQYRQAITAEKQKGNVDTTSTTAKRVHRVFNRMVPYARQYNKTGVPFAWEVSVIKSNEVNAWAMPGGKMVVYTGLVNKLGLSDEEIAVVMGHEMAHALLEHGKSQANRQTAVGVVAAIVSVSLASQGMDSGLSQDVVGTVADLGVMKPFSRSAESEADEIGLMLSAQAGYNPQVAPGLWDKMQRLGGGGNVPTIFSTHPSDQSRKAHLEKLMPKAMELYQASKK</sequence>
<comment type="similarity">
    <text evidence="6">Belongs to the peptidase M48 family.</text>
</comment>
<evidence type="ECO:0000256" key="1">
    <source>
        <dbReference type="ARBA" id="ARBA00022670"/>
    </source>
</evidence>
<gene>
    <name evidence="8" type="primary">yggG</name>
    <name evidence="8" type="ORF">NCTC11413_02171</name>
</gene>
<keyword evidence="4 6" id="KW-0862">Zinc</keyword>
<feature type="domain" description="Peptidase M48" evidence="7">
    <location>
        <begin position="69"/>
        <end position="257"/>
    </location>
</feature>
<dbReference type="GO" id="GO:0004222">
    <property type="term" value="F:metalloendopeptidase activity"/>
    <property type="evidence" value="ECO:0007669"/>
    <property type="project" value="InterPro"/>
</dbReference>
<dbReference type="GO" id="GO:0016020">
    <property type="term" value="C:membrane"/>
    <property type="evidence" value="ECO:0007669"/>
    <property type="project" value="TreeGrafter"/>
</dbReference>